<evidence type="ECO:0000256" key="23">
    <source>
        <dbReference type="RuleBase" id="RU003324"/>
    </source>
</evidence>
<evidence type="ECO:0000256" key="5">
    <source>
        <dbReference type="ARBA" id="ARBA00022511"/>
    </source>
</evidence>
<keyword evidence="20 22" id="KW-0449">Lipoprotein</keyword>
<dbReference type="HAMAP" id="MF_04072">
    <property type="entry name" value="INFV_HEMA"/>
    <property type="match status" value="1"/>
</dbReference>
<evidence type="ECO:0000256" key="1">
    <source>
        <dbReference type="ARBA" id="ARBA00004310"/>
    </source>
</evidence>
<evidence type="ECO:0000256" key="21">
    <source>
        <dbReference type="ARBA" id="ARBA00023296"/>
    </source>
</evidence>
<dbReference type="InterPro" id="IPR008980">
    <property type="entry name" value="Capsid_hemagglutn"/>
</dbReference>
<accession>A0A678YBP6</accession>
<keyword evidence="22" id="KW-1133">Transmembrane helix</keyword>
<keyword evidence="7 22" id="KW-1165">Clathrin-mediated endocytosis of virus by host</keyword>
<dbReference type="Gene3D" id="3.90.20.10">
    <property type="match status" value="1"/>
</dbReference>
<comment type="PTM">
    <text evidence="22">Palmitoylated.</text>
</comment>
<keyword evidence="22" id="KW-0812">Transmembrane</keyword>
<feature type="disulfide bond" evidence="22">
    <location>
        <begin position="488"/>
        <end position="492"/>
    </location>
</feature>
<evidence type="ECO:0000256" key="10">
    <source>
        <dbReference type="ARBA" id="ARBA00022804"/>
    </source>
</evidence>
<evidence type="ECO:0000313" key="24">
    <source>
        <dbReference type="EMBL" id="AZQ98080.1"/>
    </source>
</evidence>
<protein>
    <recommendedName>
        <fullName evidence="22">Hemagglutinin</fullName>
    </recommendedName>
    <component>
        <recommendedName>
            <fullName evidence="22">Hemagglutinin HA1 chain</fullName>
        </recommendedName>
    </component>
    <component>
        <recommendedName>
            <fullName evidence="22">Hemagglutinin HA2 chain</fullName>
        </recommendedName>
    </component>
</protein>
<evidence type="ECO:0000256" key="13">
    <source>
        <dbReference type="ARBA" id="ARBA00022879"/>
    </source>
</evidence>
<dbReference type="GO" id="GO:0019031">
    <property type="term" value="C:viral envelope"/>
    <property type="evidence" value="ECO:0007669"/>
    <property type="project" value="UniProtKB-UniRule"/>
</dbReference>
<keyword evidence="6 22" id="KW-0348">Hemagglutinin</keyword>
<comment type="caution">
    <text evidence="22">Lacks conserved residue(s) required for the propagation of feature annotation.</text>
</comment>
<evidence type="ECO:0000256" key="16">
    <source>
        <dbReference type="ARBA" id="ARBA00023139"/>
    </source>
</evidence>
<feature type="disulfide bond" evidence="22">
    <location>
        <begin position="296"/>
        <end position="320"/>
    </location>
</feature>
<keyword evidence="12 22" id="KW-1043">Host membrane</keyword>
<evidence type="ECO:0000256" key="3">
    <source>
        <dbReference type="ARBA" id="ARBA00022506"/>
    </source>
</evidence>
<dbReference type="GO" id="GO:0046761">
    <property type="term" value="P:viral budding from plasma membrane"/>
    <property type="evidence" value="ECO:0007669"/>
    <property type="project" value="UniProtKB-UniRule"/>
</dbReference>
<sequence length="566" mass="63933" precursor="true">MRTKILILLYALSATDADTICIGYHANNSTDTVDTVLEKNVTVTHSVNLLEDSHNGKLCRLKGIAPLQLRKCSIAGWILGNPECESLFSNKSWSYIAETTNPENGICYPGYFSDYEELREQLSSVSSFERFEIFPKESSWSNHSVNKGVTASCSHKGKSSFYRNLLWLTEKNGIYPNLSKSYVNNRDEEVLVLWGVHHPSNIEDQRAIYRKETAYVSVVSSHYNKRFLPEIAKRPKIRNQEGRINYYWTLLEPRDTIIFEANGNFIAPWYAFALTRGFESGIIISNASVDECDSKCQTPRGAINSSLPFQNVHPVTIGECPKYVRSKKLRMVTGLRNIPSIQSRGLFGAIAGFIEGGWTGMIDGWYGYHHQNEQGSGYAADLKSTQNAINGITNKVNSVIEKMNTQFTAVGKEFSNLEKRMENLNKKVDDGFLDIWTYNAELLVLLENERTLDFHDSNVKSLYEKVKGQLKNNAKEIGNGCFEFYHKCNDECMESVKNGTYDYPKYSEESKLSREKIDGVEVKSMGVYQILSIYSTVASSLVLLVSLGAISFWMCSNGSLQCRICI</sequence>
<dbReference type="Gene3D" id="3.90.209.20">
    <property type="match status" value="1"/>
</dbReference>
<feature type="lipid moiety-binding region" description="S-palmitoyl cysteine; by host" evidence="22">
    <location>
        <position position="555"/>
    </location>
</feature>
<evidence type="ECO:0000256" key="22">
    <source>
        <dbReference type="HAMAP-Rule" id="MF_04072"/>
    </source>
</evidence>
<dbReference type="GO" id="GO:0039654">
    <property type="term" value="P:fusion of virus membrane with host endosome membrane"/>
    <property type="evidence" value="ECO:0007669"/>
    <property type="project" value="UniProtKB-UniRule"/>
</dbReference>
<dbReference type="PRINTS" id="PR00329">
    <property type="entry name" value="HEMAGGLUTN12"/>
</dbReference>
<keyword evidence="19 22" id="KW-1167">Clathrin- and caveolin-independent endocytosis of virus by host</keyword>
<dbReference type="GO" id="GO:0019062">
    <property type="term" value="P:virion attachment to host cell"/>
    <property type="evidence" value="ECO:0007669"/>
    <property type="project" value="UniProtKB-KW"/>
</dbReference>
<feature type="site" description="Cleavage; by host" evidence="22">
    <location>
        <begin position="344"/>
        <end position="345"/>
    </location>
</feature>
<gene>
    <name evidence="22 24" type="primary">HA</name>
</gene>
<keyword evidence="3 22" id="KW-1168">Fusion of virus membrane with host membrane</keyword>
<feature type="transmembrane region" description="Helical" evidence="22">
    <location>
        <begin position="531"/>
        <end position="554"/>
    </location>
</feature>
<evidence type="ECO:0000256" key="15">
    <source>
        <dbReference type="ARBA" id="ARBA00023136"/>
    </source>
</evidence>
<dbReference type="GO" id="GO:0046789">
    <property type="term" value="F:host cell surface receptor binding"/>
    <property type="evidence" value="ECO:0007669"/>
    <property type="project" value="UniProtKB-UniRule"/>
</dbReference>
<feature type="lipid moiety-binding region" description="S-palmitoyl cysteine; by host" evidence="22">
    <location>
        <position position="565"/>
    </location>
</feature>
<evidence type="ECO:0000256" key="11">
    <source>
        <dbReference type="ARBA" id="ARBA00022844"/>
    </source>
</evidence>
<keyword evidence="14 22" id="KW-1164">Virus endocytosis by host</keyword>
<keyword evidence="18 22" id="KW-0325">Glycoprotein</keyword>
<comment type="subcellular location">
    <subcellularLocation>
        <location evidence="1 22">Host apical cell membrane</location>
        <topology evidence="1 22">Single-pass type I membrane protein</topology>
    </subcellularLocation>
    <subcellularLocation>
        <location evidence="22">Virion membrane</location>
        <topology evidence="22">Single-pass type I membrane protein</topology>
    </subcellularLocation>
    <text evidence="22">Targeted to the apical plasma membrane in epithelial polarized cells through a signal present in the transmembrane domain. Associated with glycosphingolipid- and cholesterol-enriched detergent-resistant lipid rafts.</text>
</comment>
<comment type="PTM">
    <text evidence="22">In natural infection, inactive HA is matured into HA1 and HA2 outside the cell by one or more trypsin-like, arginine-specific endoprotease secreted by the bronchial epithelial cells. One identified protease that may be involved in this process is secreted in lungs by club cells.</text>
</comment>
<proteinExistence type="inferred from homology"/>
<keyword evidence="5 22" id="KW-1032">Host cell membrane</keyword>
<organism evidence="24">
    <name type="scientific">Influenza A virus</name>
    <dbReference type="NCBI Taxonomy" id="11320"/>
    <lineage>
        <taxon>Viruses</taxon>
        <taxon>Riboviria</taxon>
        <taxon>Orthornavirae</taxon>
        <taxon>Negarnaviricota</taxon>
        <taxon>Polyploviricotina</taxon>
        <taxon>Insthoviricetes</taxon>
        <taxon>Articulavirales</taxon>
        <taxon>Orthomyxoviridae</taxon>
        <taxon>Alphainfluenzavirus</taxon>
        <taxon>Alphainfluenzavirus influenzae</taxon>
    </lineage>
</organism>
<evidence type="ECO:0000256" key="2">
    <source>
        <dbReference type="ARBA" id="ARBA00006321"/>
    </source>
</evidence>
<reference evidence="24" key="1">
    <citation type="submission" date="2018-12" db="EMBL/GenBank/DDBJ databases">
        <title>A 13-year long-term swine influenza surveillance in Germany.</title>
        <authorList>
            <person name="Duerrwald R."/>
            <person name="Groth M."/>
            <person name="Krumbholz A."/>
            <person name="Lange J."/>
            <person name="Philipps A."/>
            <person name="Zell R."/>
        </authorList>
    </citation>
    <scope>NUCLEOTIDE SEQUENCE</scope>
    <source>
        <strain evidence="24">A/swine/Petershagen/16696/2012</strain>
    </source>
</reference>
<dbReference type="Proteomes" id="UP001398080">
    <property type="component" value="Genome"/>
</dbReference>
<name>A0A678YBP6_9INFA</name>
<dbReference type="GO" id="GO:0019064">
    <property type="term" value="P:fusion of virus membrane with host plasma membrane"/>
    <property type="evidence" value="ECO:0007669"/>
    <property type="project" value="InterPro"/>
</dbReference>
<keyword evidence="13 22" id="KW-0261">Viral envelope protein</keyword>
<keyword evidence="9 22" id="KW-1162">Viral penetration into host cytoplasm</keyword>
<comment type="function">
    <text evidence="23">Binds to sialic acid-containing receptors on the cell surface, bringing about the attachment of the virus particle to the cell. This attachment induces virion internalization of about two third of the virus particles through clathrin-dependent endocytosis and about one third through a clathrin- and caveolin-independent pathway. Plays a major role in the determination of host range restriction and virulence. Class I viral fusion protein. Responsible for penetration of the virus into the cell cytoplasm by mediating the fusion of the membrane of the endocytosed virus particle with the endosomal membrane. Low pH in endosomes induces an irreversible conformational change in HA2, releasing the fusion hydrophobic peptide. Several trimers are required to form a competent fusion pore.</text>
</comment>
<dbReference type="PRINTS" id="PR00330">
    <property type="entry name" value="HEMAGGLUTN1"/>
</dbReference>
<evidence type="ECO:0000256" key="17">
    <source>
        <dbReference type="ARBA" id="ARBA00023157"/>
    </source>
</evidence>
<comment type="function">
    <text evidence="22">Binds to sialic acid-containing receptors on the cell surface, bringing about the attachment of the virus particle to the cell. This attachment induces virion internalization either through clathrin-dependent endocytosis or through clathrin- and caveolin-independent pathway. Plays a major role in the determination of host range restriction and virulence. Class I viral fusion protein. Responsible for penetration of the virus into the cell cytoplasm by mediating the fusion of the membrane of the endocytosed virus particle with the endosomal membrane. Low pH in endosomes induces an irreversible conformational change in HA2, releasing the fusion hydrophobic peptide. Several trimers are required to form a competent fusion pore.</text>
</comment>
<evidence type="ECO:0000256" key="7">
    <source>
        <dbReference type="ARBA" id="ARBA00022570"/>
    </source>
</evidence>
<dbReference type="InterPro" id="IPR000149">
    <property type="entry name" value="Hemagglutn_influenz_A"/>
</dbReference>
<dbReference type="EMBL" id="MK339709">
    <property type="protein sequence ID" value="AZQ98080.1"/>
    <property type="molecule type" value="Viral_cRNA"/>
</dbReference>
<evidence type="ECO:0000256" key="18">
    <source>
        <dbReference type="ARBA" id="ARBA00023180"/>
    </source>
</evidence>
<evidence type="ECO:0000256" key="6">
    <source>
        <dbReference type="ARBA" id="ARBA00022546"/>
    </source>
</evidence>
<evidence type="ECO:0000256" key="4">
    <source>
        <dbReference type="ARBA" id="ARBA00022510"/>
    </source>
</evidence>
<feature type="lipid moiety-binding region" description="S-palmitoyl cysteine; by host" evidence="22">
    <location>
        <position position="562"/>
    </location>
</feature>
<keyword evidence="8 22" id="KW-0945">Host-virus interaction</keyword>
<keyword evidence="11 22" id="KW-0946">Virion</keyword>
<dbReference type="GO" id="GO:0055036">
    <property type="term" value="C:virion membrane"/>
    <property type="evidence" value="ECO:0007669"/>
    <property type="project" value="UniProtKB-SubCell"/>
</dbReference>
<keyword evidence="4 22" id="KW-1170">Fusion of virus membrane with host endosomal membrane</keyword>
<dbReference type="Pfam" id="PF00509">
    <property type="entry name" value="Hemagglutinin"/>
    <property type="match status" value="1"/>
</dbReference>
<evidence type="ECO:0000256" key="9">
    <source>
        <dbReference type="ARBA" id="ARBA00022595"/>
    </source>
</evidence>
<feature type="disulfide bond" evidence="22">
    <location>
        <begin position="72"/>
        <end position="84"/>
    </location>
</feature>
<dbReference type="SUPFAM" id="SSF49818">
    <property type="entry name" value="Viral protein domain"/>
    <property type="match status" value="1"/>
</dbReference>
<keyword evidence="22" id="KW-0732">Signal</keyword>
<evidence type="ECO:0000256" key="14">
    <source>
        <dbReference type="ARBA" id="ARBA00022890"/>
    </source>
</evidence>
<dbReference type="GO" id="GO:0016020">
    <property type="term" value="C:membrane"/>
    <property type="evidence" value="ECO:0007669"/>
    <property type="project" value="UniProtKB-UniRule"/>
</dbReference>
<dbReference type="GO" id="GO:0075512">
    <property type="term" value="P:clathrin-dependent endocytosis of virus by host cell"/>
    <property type="evidence" value="ECO:0007669"/>
    <property type="project" value="UniProtKB-UniRule"/>
</dbReference>
<dbReference type="GO" id="GO:0020002">
    <property type="term" value="C:host cell plasma membrane"/>
    <property type="evidence" value="ECO:0007669"/>
    <property type="project" value="UniProtKB-SubCell"/>
</dbReference>
<evidence type="ECO:0000256" key="19">
    <source>
        <dbReference type="ARBA" id="ARBA00023261"/>
    </source>
</evidence>
<dbReference type="InterPro" id="IPR001364">
    <property type="entry name" value="Hemagglutn_influenz_A/B"/>
</dbReference>
<dbReference type="InterPro" id="IPR013828">
    <property type="entry name" value="Hemagglutn_HA1_a/b_dom_sf"/>
</dbReference>
<keyword evidence="17 22" id="KW-1015">Disulfide bond</keyword>
<keyword evidence="10 22" id="KW-1161">Viral attachment to host cell</keyword>
<keyword evidence="15 22" id="KW-0472">Membrane</keyword>
<evidence type="ECO:0000256" key="20">
    <source>
        <dbReference type="ARBA" id="ARBA00023288"/>
    </source>
</evidence>
<evidence type="ECO:0000256" key="8">
    <source>
        <dbReference type="ARBA" id="ARBA00022581"/>
    </source>
</evidence>
<comment type="subunit">
    <text evidence="22 23">Homotrimer of disulfide-linked HA1-HA2.</text>
</comment>
<dbReference type="Gene3D" id="2.10.77.10">
    <property type="entry name" value="Hemagglutinin Chain A, Domain 2"/>
    <property type="match status" value="1"/>
</dbReference>
<feature type="chain" id="PRO_5025734692" description="Hemagglutinin HA2 chain" evidence="22">
    <location>
        <begin position="345"/>
        <end position="566"/>
    </location>
</feature>
<evidence type="ECO:0000256" key="12">
    <source>
        <dbReference type="ARBA" id="ARBA00022870"/>
    </source>
</evidence>
<comment type="similarity">
    <text evidence="2 22 23">Belongs to the influenza viruses hemagglutinin family.</text>
</comment>
<dbReference type="SUPFAM" id="SSF58064">
    <property type="entry name" value="Influenza hemagglutinin (stalk)"/>
    <property type="match status" value="1"/>
</dbReference>
<keyword evidence="21 22" id="KW-1160">Virus entry into host cell</keyword>
<keyword evidence="16 22" id="KW-0564">Palmitate</keyword>